<gene>
    <name evidence="1" type="ORF">GTP90_02010</name>
</gene>
<dbReference type="Proteomes" id="UP000447355">
    <property type="component" value="Unassembled WGS sequence"/>
</dbReference>
<comment type="caution">
    <text evidence="1">The sequence shown here is derived from an EMBL/GenBank/DDBJ whole genome shotgun (WGS) entry which is preliminary data.</text>
</comment>
<protein>
    <submittedName>
        <fullName evidence="1">Uncharacterized protein</fullName>
    </submittedName>
</protein>
<evidence type="ECO:0000313" key="1">
    <source>
        <dbReference type="EMBL" id="MYM92632.1"/>
    </source>
</evidence>
<name>A0A845GGT2_9BURK</name>
<organism evidence="1 2">
    <name type="scientific">Duganella vulcania</name>
    <dbReference type="NCBI Taxonomy" id="2692166"/>
    <lineage>
        <taxon>Bacteria</taxon>
        <taxon>Pseudomonadati</taxon>
        <taxon>Pseudomonadota</taxon>
        <taxon>Betaproteobacteria</taxon>
        <taxon>Burkholderiales</taxon>
        <taxon>Oxalobacteraceae</taxon>
        <taxon>Telluria group</taxon>
        <taxon>Duganella</taxon>
    </lineage>
</organism>
<evidence type="ECO:0000313" key="2">
    <source>
        <dbReference type="Proteomes" id="UP000447355"/>
    </source>
</evidence>
<dbReference type="EMBL" id="WWCX01000001">
    <property type="protein sequence ID" value="MYM92632.1"/>
    <property type="molecule type" value="Genomic_DNA"/>
</dbReference>
<dbReference type="AlphaFoldDB" id="A0A845GGT2"/>
<sequence length="124" mass="13829">MNMQSTRPHNVKLKAVKDQAGNPVRGLWDSDVVRLEAVSGGWECSVPVRRIGKSNYFEFRPLTLGGKFMILGTYKTKDNCCNVAELLQEGNYVVRGKHRESDGELMPTTVVGWADVKDEISQTA</sequence>
<proteinExistence type="predicted"/>
<accession>A0A845GGT2</accession>
<dbReference type="RefSeq" id="WP_161081892.1">
    <property type="nucleotide sequence ID" value="NZ_WWCX01000001.1"/>
</dbReference>
<reference evidence="1" key="1">
    <citation type="submission" date="2019-12" db="EMBL/GenBank/DDBJ databases">
        <title>Novel species isolated from a subtropical stream in China.</title>
        <authorList>
            <person name="Lu H."/>
        </authorList>
    </citation>
    <scope>NUCLEOTIDE SEQUENCE [LARGE SCALE GENOMIC DNA]</scope>
    <source>
        <strain evidence="1">FT81W</strain>
    </source>
</reference>